<evidence type="ECO:0000256" key="2">
    <source>
        <dbReference type="ARBA" id="ARBA00023242"/>
    </source>
</evidence>
<dbReference type="GO" id="GO:0000976">
    <property type="term" value="F:transcription cis-regulatory region binding"/>
    <property type="evidence" value="ECO:0007669"/>
    <property type="project" value="TreeGrafter"/>
</dbReference>
<evidence type="ECO:0000313" key="3">
    <source>
        <dbReference type="EMBL" id="OGM44250.1"/>
    </source>
</evidence>
<comment type="subcellular location">
    <subcellularLocation>
        <location evidence="1">Nucleus</location>
    </subcellularLocation>
</comment>
<keyword evidence="2" id="KW-0539">Nucleus</keyword>
<dbReference type="GO" id="GO:0045944">
    <property type="term" value="P:positive regulation of transcription by RNA polymerase II"/>
    <property type="evidence" value="ECO:0007669"/>
    <property type="project" value="TreeGrafter"/>
</dbReference>
<organism evidence="3 4">
    <name type="scientific">Aspergillus bombycis</name>
    <dbReference type="NCBI Taxonomy" id="109264"/>
    <lineage>
        <taxon>Eukaryota</taxon>
        <taxon>Fungi</taxon>
        <taxon>Dikarya</taxon>
        <taxon>Ascomycota</taxon>
        <taxon>Pezizomycotina</taxon>
        <taxon>Eurotiomycetes</taxon>
        <taxon>Eurotiomycetidae</taxon>
        <taxon>Eurotiales</taxon>
        <taxon>Aspergillaceae</taxon>
        <taxon>Aspergillus</taxon>
    </lineage>
</organism>
<evidence type="ECO:0008006" key="5">
    <source>
        <dbReference type="Google" id="ProtNLM"/>
    </source>
</evidence>
<dbReference type="Proteomes" id="UP000179179">
    <property type="component" value="Unassembled WGS sequence"/>
</dbReference>
<proteinExistence type="predicted"/>
<name>A0A1F7ZXS8_9EURO</name>
<evidence type="ECO:0000256" key="1">
    <source>
        <dbReference type="ARBA" id="ARBA00004123"/>
    </source>
</evidence>
<dbReference type="OrthoDB" id="5130013at2759"/>
<accession>A0A1F7ZXS8</accession>
<dbReference type="GO" id="GO:0005634">
    <property type="term" value="C:nucleus"/>
    <property type="evidence" value="ECO:0007669"/>
    <property type="project" value="UniProtKB-SubCell"/>
</dbReference>
<dbReference type="AlphaFoldDB" id="A0A1F7ZXS8"/>
<evidence type="ECO:0000313" key="4">
    <source>
        <dbReference type="Proteomes" id="UP000179179"/>
    </source>
</evidence>
<keyword evidence="4" id="KW-1185">Reference proteome</keyword>
<protein>
    <recommendedName>
        <fullName evidence="5">C6 transcription factor (Acr-2)</fullName>
    </recommendedName>
</protein>
<sequence>MHDSTLRTCIVAVAARHFANTNLSFDQVDDALSPRFVTANLDALHFKKQAIQALSSSLSHLEPSGKDSTMATILLLIFLDLLESGIDGWKYHLHGAQGLVNLSHSLLERDVSGHINADPGETVKETRRFVARQFSLISTIGGALSGSKLMPELSINHEESRHQESIVRSFLGCPGFLLGAIHYFSNQRHAIQTLNVHDDISIQEYVQDTRTMLELTANFDCLKWASDSVQLRSPSAAEVQKLSLLSQAYKGATLLYGSRVLRAFRASTETITLAHDELASRLLDVIDSLNSDPALFKCLLWPVFIVGLECQTYAEQQLVTKSLKMLWNLTSCLNVINASKVLHEYWERRRFIDNSASEDSELHVLEQGWLLI</sequence>
<dbReference type="PANTHER" id="PTHR37534">
    <property type="entry name" value="TRANSCRIPTIONAL ACTIVATOR PROTEIN UGA3"/>
    <property type="match status" value="1"/>
</dbReference>
<dbReference type="GO" id="GO:0003700">
    <property type="term" value="F:DNA-binding transcription factor activity"/>
    <property type="evidence" value="ECO:0007669"/>
    <property type="project" value="TreeGrafter"/>
</dbReference>
<dbReference type="PANTHER" id="PTHR37534:SF8">
    <property type="entry name" value="ZN(II)2CYS6 TRANSCRIPTION FACTOR (EUROFUNG)"/>
    <property type="match status" value="1"/>
</dbReference>
<dbReference type="InterPro" id="IPR021858">
    <property type="entry name" value="Fun_TF"/>
</dbReference>
<dbReference type="GeneID" id="34451128"/>
<reference evidence="3 4" key="1">
    <citation type="journal article" date="2016" name="Genome Biol. Evol.">
        <title>Draft genome sequence of an aflatoxigenic Aspergillus species, A. bombycis.</title>
        <authorList>
            <person name="Moore G.G."/>
            <person name="Mack B.M."/>
            <person name="Beltz S.B."/>
            <person name="Gilbert M.K."/>
        </authorList>
    </citation>
    <scope>NUCLEOTIDE SEQUENCE [LARGE SCALE GENOMIC DNA]</scope>
    <source>
        <strain evidence="4">NRRL 26010</strain>
    </source>
</reference>
<dbReference type="EMBL" id="LYCR01000058">
    <property type="protein sequence ID" value="OGM44250.1"/>
    <property type="molecule type" value="Genomic_DNA"/>
</dbReference>
<gene>
    <name evidence="3" type="ORF">ABOM_007738</name>
</gene>
<dbReference type="Pfam" id="PF11951">
    <property type="entry name" value="Fungal_trans_2"/>
    <property type="match status" value="1"/>
</dbReference>
<comment type="caution">
    <text evidence="3">The sequence shown here is derived from an EMBL/GenBank/DDBJ whole genome shotgun (WGS) entry which is preliminary data.</text>
</comment>
<dbReference type="RefSeq" id="XP_022387967.1">
    <property type="nucleotide sequence ID" value="XM_022534867.1"/>
</dbReference>